<sequence length="82" mass="9106">MGAFLRDELGSFVVAFSCHDSDMYTTTKAEAWGLYKCLEWIALTLLSSYPDFVAVFARRQANGNAHALARATLSHASRITFD</sequence>
<proteinExistence type="predicted"/>
<accession>A0A2K3MHJ9</accession>
<reference evidence="1 2" key="2">
    <citation type="journal article" date="2017" name="Front. Plant Sci.">
        <title>Gene Classification and Mining of Molecular Markers Useful in Red Clover (Trifolium pratense) Breeding.</title>
        <authorList>
            <person name="Istvanek J."/>
            <person name="Dluhosova J."/>
            <person name="Dluhos P."/>
            <person name="Patkova L."/>
            <person name="Nedelnik J."/>
            <person name="Repkova J."/>
        </authorList>
    </citation>
    <scope>NUCLEOTIDE SEQUENCE [LARGE SCALE GENOMIC DNA]</scope>
    <source>
        <strain evidence="2">cv. Tatra</strain>
        <tissue evidence="1">Young leaves</tissue>
    </source>
</reference>
<dbReference type="EMBL" id="ASHM01062178">
    <property type="protein sequence ID" value="PNX90229.1"/>
    <property type="molecule type" value="Genomic_DNA"/>
</dbReference>
<name>A0A2K3MHJ9_TRIPR</name>
<feature type="non-terminal residue" evidence="1">
    <location>
        <position position="82"/>
    </location>
</feature>
<protein>
    <recommendedName>
        <fullName evidence="3">RNase H type-1 domain-containing protein</fullName>
    </recommendedName>
</protein>
<dbReference type="AlphaFoldDB" id="A0A2K3MHJ9"/>
<dbReference type="Proteomes" id="UP000236291">
    <property type="component" value="Unassembled WGS sequence"/>
</dbReference>
<evidence type="ECO:0000313" key="1">
    <source>
        <dbReference type="EMBL" id="PNX90229.1"/>
    </source>
</evidence>
<evidence type="ECO:0008006" key="3">
    <source>
        <dbReference type="Google" id="ProtNLM"/>
    </source>
</evidence>
<organism evidence="1 2">
    <name type="scientific">Trifolium pratense</name>
    <name type="common">Red clover</name>
    <dbReference type="NCBI Taxonomy" id="57577"/>
    <lineage>
        <taxon>Eukaryota</taxon>
        <taxon>Viridiplantae</taxon>
        <taxon>Streptophyta</taxon>
        <taxon>Embryophyta</taxon>
        <taxon>Tracheophyta</taxon>
        <taxon>Spermatophyta</taxon>
        <taxon>Magnoliopsida</taxon>
        <taxon>eudicotyledons</taxon>
        <taxon>Gunneridae</taxon>
        <taxon>Pentapetalae</taxon>
        <taxon>rosids</taxon>
        <taxon>fabids</taxon>
        <taxon>Fabales</taxon>
        <taxon>Fabaceae</taxon>
        <taxon>Papilionoideae</taxon>
        <taxon>50 kb inversion clade</taxon>
        <taxon>NPAAA clade</taxon>
        <taxon>Hologalegina</taxon>
        <taxon>IRL clade</taxon>
        <taxon>Trifolieae</taxon>
        <taxon>Trifolium</taxon>
    </lineage>
</organism>
<comment type="caution">
    <text evidence="1">The sequence shown here is derived from an EMBL/GenBank/DDBJ whole genome shotgun (WGS) entry which is preliminary data.</text>
</comment>
<evidence type="ECO:0000313" key="2">
    <source>
        <dbReference type="Proteomes" id="UP000236291"/>
    </source>
</evidence>
<gene>
    <name evidence="1" type="ORF">L195_g046352</name>
</gene>
<reference evidence="1 2" key="1">
    <citation type="journal article" date="2014" name="Am. J. Bot.">
        <title>Genome assembly and annotation for red clover (Trifolium pratense; Fabaceae).</title>
        <authorList>
            <person name="Istvanek J."/>
            <person name="Jaros M."/>
            <person name="Krenek A."/>
            <person name="Repkova J."/>
        </authorList>
    </citation>
    <scope>NUCLEOTIDE SEQUENCE [LARGE SCALE GENOMIC DNA]</scope>
    <source>
        <strain evidence="2">cv. Tatra</strain>
        <tissue evidence="1">Young leaves</tissue>
    </source>
</reference>